<comment type="caution">
    <text evidence="2">The sequence shown here is derived from an EMBL/GenBank/DDBJ whole genome shotgun (WGS) entry which is preliminary data.</text>
</comment>
<dbReference type="Proteomes" id="UP001454036">
    <property type="component" value="Unassembled WGS sequence"/>
</dbReference>
<dbReference type="PANTHER" id="PTHR31973:SF187">
    <property type="entry name" value="MUTATOR TRANSPOSASE MUDRA PROTEIN"/>
    <property type="match status" value="1"/>
</dbReference>
<reference evidence="2 3" key="1">
    <citation type="submission" date="2024-01" db="EMBL/GenBank/DDBJ databases">
        <title>The complete chloroplast genome sequence of Lithospermum erythrorhizon: insights into the phylogenetic relationship among Boraginaceae species and the maternal lineages of purple gromwells.</title>
        <authorList>
            <person name="Okada T."/>
            <person name="Watanabe K."/>
        </authorList>
    </citation>
    <scope>NUCLEOTIDE SEQUENCE [LARGE SCALE GENOMIC DNA]</scope>
</reference>
<gene>
    <name evidence="2" type="ORF">LIER_26003</name>
</gene>
<protein>
    <submittedName>
        <fullName evidence="2">Uncharacterized protein</fullName>
    </submittedName>
</protein>
<dbReference type="AlphaFoldDB" id="A0AAV3RA20"/>
<feature type="region of interest" description="Disordered" evidence="1">
    <location>
        <begin position="1"/>
        <end position="75"/>
    </location>
</feature>
<feature type="compositionally biased region" description="Polar residues" evidence="1">
    <location>
        <begin position="10"/>
        <end position="23"/>
    </location>
</feature>
<evidence type="ECO:0000313" key="2">
    <source>
        <dbReference type="EMBL" id="GAA0172108.1"/>
    </source>
</evidence>
<name>A0AAV3RA20_LITER</name>
<keyword evidence="3" id="KW-1185">Reference proteome</keyword>
<proteinExistence type="predicted"/>
<sequence>MRWPKRSGWPVTNSRSQPATQPNNHEHESQTHKTNAQDVRNEVDGKVHSDDNESNDIGDPTFGATPTFKKRKGPQMSTFEKSVFDGIRRLSGWVDSVDSDSDSVLGRRTREKVLKAIEGDHNDQYDLVWDYIEELKRTHVGSTVFAEYDESDEDAYVGVFKRIYACFRPLIDGFKAGCKKLIGLDGCHIKGVHKDQILTTLLMRKTMCMSDKKKELESALHELLPNIGHRNCVQHIY</sequence>
<accession>A0AAV3RA20</accession>
<dbReference type="PANTHER" id="PTHR31973">
    <property type="entry name" value="POLYPROTEIN, PUTATIVE-RELATED"/>
    <property type="match status" value="1"/>
</dbReference>
<evidence type="ECO:0000256" key="1">
    <source>
        <dbReference type="SAM" id="MobiDB-lite"/>
    </source>
</evidence>
<organism evidence="2 3">
    <name type="scientific">Lithospermum erythrorhizon</name>
    <name type="common">Purple gromwell</name>
    <name type="synonym">Lithospermum officinale var. erythrorhizon</name>
    <dbReference type="NCBI Taxonomy" id="34254"/>
    <lineage>
        <taxon>Eukaryota</taxon>
        <taxon>Viridiplantae</taxon>
        <taxon>Streptophyta</taxon>
        <taxon>Embryophyta</taxon>
        <taxon>Tracheophyta</taxon>
        <taxon>Spermatophyta</taxon>
        <taxon>Magnoliopsida</taxon>
        <taxon>eudicotyledons</taxon>
        <taxon>Gunneridae</taxon>
        <taxon>Pentapetalae</taxon>
        <taxon>asterids</taxon>
        <taxon>lamiids</taxon>
        <taxon>Boraginales</taxon>
        <taxon>Boraginaceae</taxon>
        <taxon>Boraginoideae</taxon>
        <taxon>Lithospermeae</taxon>
        <taxon>Lithospermum</taxon>
    </lineage>
</organism>
<dbReference type="EMBL" id="BAABME010007967">
    <property type="protein sequence ID" value="GAA0172108.1"/>
    <property type="molecule type" value="Genomic_DNA"/>
</dbReference>
<evidence type="ECO:0000313" key="3">
    <source>
        <dbReference type="Proteomes" id="UP001454036"/>
    </source>
</evidence>
<feature type="compositionally biased region" description="Basic and acidic residues" evidence="1">
    <location>
        <begin position="39"/>
        <end position="51"/>
    </location>
</feature>